<name>A0A352IZA5_9GAMM</name>
<comment type="caution">
    <text evidence="3">The sequence shown here is derived from an EMBL/GenBank/DDBJ whole genome shotgun (WGS) entry which is preliminary data.</text>
</comment>
<evidence type="ECO:0008006" key="5">
    <source>
        <dbReference type="Google" id="ProtNLM"/>
    </source>
</evidence>
<reference evidence="3 4" key="1">
    <citation type="journal article" date="2018" name="Nat. Biotechnol.">
        <title>A standardized bacterial taxonomy based on genome phylogeny substantially revises the tree of life.</title>
        <authorList>
            <person name="Parks D.H."/>
            <person name="Chuvochina M."/>
            <person name="Waite D.W."/>
            <person name="Rinke C."/>
            <person name="Skarshewski A."/>
            <person name="Chaumeil P.A."/>
            <person name="Hugenholtz P."/>
        </authorList>
    </citation>
    <scope>NUCLEOTIDE SEQUENCE [LARGE SCALE GENOMIC DNA]</scope>
    <source>
        <strain evidence="3">UBA9380</strain>
    </source>
</reference>
<feature type="compositionally biased region" description="Basic and acidic residues" evidence="2">
    <location>
        <begin position="219"/>
        <end position="228"/>
    </location>
</feature>
<proteinExistence type="predicted"/>
<evidence type="ECO:0000313" key="4">
    <source>
        <dbReference type="Proteomes" id="UP000263489"/>
    </source>
</evidence>
<dbReference type="Gene3D" id="1.10.443.10">
    <property type="entry name" value="Intergrase catalytic core"/>
    <property type="match status" value="1"/>
</dbReference>
<evidence type="ECO:0000256" key="1">
    <source>
        <dbReference type="ARBA" id="ARBA00023172"/>
    </source>
</evidence>
<evidence type="ECO:0000256" key="2">
    <source>
        <dbReference type="SAM" id="MobiDB-lite"/>
    </source>
</evidence>
<gene>
    <name evidence="3" type="ORF">DC045_21260</name>
</gene>
<dbReference type="InterPro" id="IPR011010">
    <property type="entry name" value="DNA_brk_join_enz"/>
</dbReference>
<organism evidence="3 4">
    <name type="scientific">Marinobacter adhaerens</name>
    <dbReference type="NCBI Taxonomy" id="1033846"/>
    <lineage>
        <taxon>Bacteria</taxon>
        <taxon>Pseudomonadati</taxon>
        <taxon>Pseudomonadota</taxon>
        <taxon>Gammaproteobacteria</taxon>
        <taxon>Pseudomonadales</taxon>
        <taxon>Marinobacteraceae</taxon>
        <taxon>Marinobacter</taxon>
    </lineage>
</organism>
<dbReference type="Proteomes" id="UP000263489">
    <property type="component" value="Unassembled WGS sequence"/>
</dbReference>
<keyword evidence="1" id="KW-0233">DNA recombination</keyword>
<dbReference type="GO" id="GO:0015074">
    <property type="term" value="P:DNA integration"/>
    <property type="evidence" value="ECO:0007669"/>
    <property type="project" value="InterPro"/>
</dbReference>
<feature type="region of interest" description="Disordered" evidence="2">
    <location>
        <begin position="219"/>
        <end position="242"/>
    </location>
</feature>
<protein>
    <recommendedName>
        <fullName evidence="5">Tyr recombinase domain-containing protein</fullName>
    </recommendedName>
</protein>
<dbReference type="GO" id="GO:0003677">
    <property type="term" value="F:DNA binding"/>
    <property type="evidence" value="ECO:0007669"/>
    <property type="project" value="InterPro"/>
</dbReference>
<feature type="region of interest" description="Disordered" evidence="2">
    <location>
        <begin position="300"/>
        <end position="329"/>
    </location>
</feature>
<dbReference type="AlphaFoldDB" id="A0A352IZA5"/>
<dbReference type="InterPro" id="IPR013762">
    <property type="entry name" value="Integrase-like_cat_sf"/>
</dbReference>
<feature type="compositionally biased region" description="Basic and acidic residues" evidence="2">
    <location>
        <begin position="309"/>
        <end position="323"/>
    </location>
</feature>
<dbReference type="SUPFAM" id="SSF56349">
    <property type="entry name" value="DNA breaking-rejoining enzymes"/>
    <property type="match status" value="1"/>
</dbReference>
<evidence type="ECO:0000313" key="3">
    <source>
        <dbReference type="EMBL" id="HBC36788.1"/>
    </source>
</evidence>
<dbReference type="GO" id="GO:0006310">
    <property type="term" value="P:DNA recombination"/>
    <property type="evidence" value="ECO:0007669"/>
    <property type="project" value="UniProtKB-KW"/>
</dbReference>
<dbReference type="EMBL" id="DNNA01000326">
    <property type="protein sequence ID" value="HBC36788.1"/>
    <property type="molecule type" value="Genomic_DNA"/>
</dbReference>
<sequence>MVMSDIRNLSYASTQLISPAQTLRQLISPPETHSQIRAVVRTFLPIAERMPSILAEDNNPALEDLRAALPSMVSLCRAIDNGTEASGSWRPSSDERPKLTPYPIYAGLLKIGEQKTLSTEQERILANIFVAIWMGVPGSDDGRVPLSNLQHVFLEFRRSHLWENGLEVIDTSQLRTCYVSLKKHEQGLKERNDMVAEHIAPIRRLLGLSLEIETLIERRERNEDKQADNEGDPENPGDNPFEMECIQVEPEDADNSEPGEAIACFTAQILDDVDQLKAYQTAVQNAVPSDDFGHRAQFATSAKSSTRRKAWEGKQSVARDRSKSNHMRRAAQTLPNKWDRLSEYDLYVFWQTITLAEEDEFQAALALLLVALTGKSLDEVLDTQLKQKLLDLPDSGRAGRIYLCHESAVLQVLPPQPERKSQIEPELQLLLVRTVPSIRLPIVKGLWRALERQIGPSSSAWRGALFKNCDRATIIEQAKALLSRVKKECDAGITPKRIQRALFHRLADGSGDIVHAILIAGDEKDKKLHSGINYHCAHESDLCEAYLIALSRLLPEFQADLVPTVTLTQSKQTQRRIGSPYCPKLETIRRLSDELKSRFEIEMRQPIGKLTLPYIHNAYTLYTVLLVIFATGYRSVKAPLSRITDVDVNRGYMVIADKESDDWSHSRVVPLTDNFLSHWAHYLRHRHHVVRLMKAYLGEPDLGHVFFFLSTPDERSPRPKAVIPAEIKNELSPFSGMPLNVGRHYLRSEFAHQKLPASVIDAFMGHWVAGREPMGRFSTLAPSEYRAMLLPALEAIQAEMGWTPVRGLG</sequence>
<accession>A0A352IZA5</accession>